<dbReference type="PATRIC" id="fig|50340.43.peg.435"/>
<accession>A0A0N0E3P2</accession>
<keyword evidence="3" id="KW-0012">Acyltransferase</keyword>
<dbReference type="EC" id="2.3.1.102" evidence="3"/>
<evidence type="ECO:0000256" key="1">
    <source>
        <dbReference type="ARBA" id="ARBA00004924"/>
    </source>
</evidence>
<dbReference type="Proteomes" id="UP000037931">
    <property type="component" value="Unassembled WGS sequence"/>
</dbReference>
<keyword evidence="4" id="KW-1185">Reference proteome</keyword>
<keyword evidence="3" id="KW-0808">Transferase</keyword>
<dbReference type="GO" id="GO:0005840">
    <property type="term" value="C:ribosome"/>
    <property type="evidence" value="ECO:0007669"/>
    <property type="project" value="UniProtKB-KW"/>
</dbReference>
<dbReference type="RefSeq" id="WP_241494370.1">
    <property type="nucleotide sequence ID" value="NZ_JSYZ01000010.1"/>
</dbReference>
<dbReference type="GO" id="GO:0016410">
    <property type="term" value="F:N-acyltransferase activity"/>
    <property type="evidence" value="ECO:0007669"/>
    <property type="project" value="TreeGrafter"/>
</dbReference>
<keyword evidence="3" id="KW-0687">Ribonucleoprotein</keyword>
<dbReference type="EMBL" id="JSYZ01000010">
    <property type="protein sequence ID" value="KPA90335.1"/>
    <property type="molecule type" value="Genomic_DNA"/>
</dbReference>
<gene>
    <name evidence="3" type="ORF">PF66_03141</name>
</gene>
<protein>
    <submittedName>
        <fullName evidence="3">Acetyltransferase, ribosomal protein N-acetylase</fullName>
        <ecNumber evidence="3">2.3.1.102</ecNumber>
    </submittedName>
</protein>
<dbReference type="GO" id="GO:0050133">
    <property type="term" value="F:N6-hydroxylysine O-acetyltransferase activity"/>
    <property type="evidence" value="ECO:0007669"/>
    <property type="project" value="UniProtKB-EC"/>
</dbReference>
<dbReference type="Pfam" id="PF13523">
    <property type="entry name" value="Acetyltransf_8"/>
    <property type="match status" value="1"/>
</dbReference>
<dbReference type="SMART" id="SM01006">
    <property type="entry name" value="AlcB"/>
    <property type="match status" value="1"/>
</dbReference>
<dbReference type="AlphaFoldDB" id="A0A0N0E3P2"/>
<dbReference type="STRING" id="50340.PF66_03141"/>
<evidence type="ECO:0000313" key="4">
    <source>
        <dbReference type="Proteomes" id="UP000037931"/>
    </source>
</evidence>
<dbReference type="Gene3D" id="3.40.630.30">
    <property type="match status" value="1"/>
</dbReference>
<evidence type="ECO:0000313" key="3">
    <source>
        <dbReference type="EMBL" id="KPA90335.1"/>
    </source>
</evidence>
<comment type="caution">
    <text evidence="3">The sequence shown here is derived from an EMBL/GenBank/DDBJ whole genome shotgun (WGS) entry which is preliminary data.</text>
</comment>
<sequence>MTDQAPTMSTQNGMILTVDQDGAFLTLAHDDRKVLVARIRKTDNISGGEISFIDPAIRDKALRELFHHLATLYRDAEAFFVQCEYLSSDLAARASRITPIDKTLNRYIFSQAENLQIPQLRKNETMTAPPHVPPTRPAKPRGELYHHFDPMLNETLSLRSLCIDDDLEIFNKWQNDPRVAHYWQEEGSLDDHYEYLSRIDSDPHIYSIIACFQSEPFAYLEAYWAKEDRIAPFCDAQDYDRGFHLLVGEKRFLGRGRTDVLLSSIVRYLFSDETRTNRIVVEPRADNAKTIALLRRHDFEFEKHFDFPHKRAALMTLARETFIARNCS</sequence>
<comment type="pathway">
    <text evidence="1">Siderophore biosynthesis.</text>
</comment>
<feature type="domain" description="Acyltransferase MbtK/IucB-like conserved" evidence="2">
    <location>
        <begin position="159"/>
        <end position="206"/>
    </location>
</feature>
<keyword evidence="3" id="KW-0689">Ribosomal protein</keyword>
<reference evidence="3 4" key="1">
    <citation type="journal article" date="2015" name="PLoS ONE">
        <title>Rice-Infecting Pseudomonas Genomes Are Highly Accessorized and Harbor Multiple Putative Virulence Mechanisms to Cause Sheath Brown Rot.</title>
        <authorList>
            <person name="Quibod I.L."/>
            <person name="Grande G."/>
            <person name="Oreiro E.G."/>
            <person name="Borja F.N."/>
            <person name="Dossa G.S."/>
            <person name="Mauleon R."/>
            <person name="Cruz C.V."/>
            <person name="Oliva R."/>
        </authorList>
    </citation>
    <scope>NUCLEOTIDE SEQUENCE [LARGE SCALE GENOMIC DNA]</scope>
    <source>
        <strain evidence="3 4">IRRI 6609</strain>
    </source>
</reference>
<proteinExistence type="predicted"/>
<name>A0A0N0E3P2_9PSED</name>
<dbReference type="PANTHER" id="PTHR31438:SF1">
    <property type="entry name" value="LYSINE N-ACYLTRANSFERASE C17G9.06C-RELATED"/>
    <property type="match status" value="1"/>
</dbReference>
<dbReference type="InterPro" id="IPR019432">
    <property type="entry name" value="Acyltransferase_MbtK/IucB-like"/>
</dbReference>
<dbReference type="PANTHER" id="PTHR31438">
    <property type="entry name" value="LYSINE N-ACYLTRANSFERASE C17G9.06C-RELATED"/>
    <property type="match status" value="1"/>
</dbReference>
<dbReference type="InterPro" id="IPR016181">
    <property type="entry name" value="Acyl_CoA_acyltransferase"/>
</dbReference>
<dbReference type="GO" id="GO:0019290">
    <property type="term" value="P:siderophore biosynthetic process"/>
    <property type="evidence" value="ECO:0007669"/>
    <property type="project" value="InterPro"/>
</dbReference>
<organism evidence="3 4">
    <name type="scientific">Pseudomonas asplenii</name>
    <dbReference type="NCBI Taxonomy" id="53407"/>
    <lineage>
        <taxon>Bacteria</taxon>
        <taxon>Pseudomonadati</taxon>
        <taxon>Pseudomonadota</taxon>
        <taxon>Gammaproteobacteria</taxon>
        <taxon>Pseudomonadales</taxon>
        <taxon>Pseudomonadaceae</taxon>
        <taxon>Pseudomonas</taxon>
    </lineage>
</organism>
<evidence type="ECO:0000259" key="2">
    <source>
        <dbReference type="SMART" id="SM01006"/>
    </source>
</evidence>
<dbReference type="SUPFAM" id="SSF55729">
    <property type="entry name" value="Acyl-CoA N-acyltransferases (Nat)"/>
    <property type="match status" value="1"/>
</dbReference>